<evidence type="ECO:0000259" key="8">
    <source>
        <dbReference type="Pfam" id="PF13632"/>
    </source>
</evidence>
<evidence type="ECO:0000313" key="10">
    <source>
        <dbReference type="Proteomes" id="UP000001302"/>
    </source>
</evidence>
<accession>E0TE65</accession>
<name>E0TE65_PARBH</name>
<feature type="transmembrane region" description="Helical" evidence="7">
    <location>
        <begin position="381"/>
        <end position="408"/>
    </location>
</feature>
<evidence type="ECO:0000256" key="4">
    <source>
        <dbReference type="ARBA" id="ARBA00022692"/>
    </source>
</evidence>
<keyword evidence="5 7" id="KW-1133">Transmembrane helix</keyword>
<keyword evidence="6 7" id="KW-0472">Membrane</keyword>
<proteinExistence type="predicted"/>
<keyword evidence="4 7" id="KW-0812">Transmembrane</keyword>
<comment type="subcellular location">
    <subcellularLocation>
        <location evidence="1">Membrane</location>
        <topology evidence="1">Multi-pass membrane protein</topology>
    </subcellularLocation>
</comment>
<dbReference type="eggNOG" id="COG1215">
    <property type="taxonomic scope" value="Bacteria"/>
</dbReference>
<feature type="transmembrane region" description="Helical" evidence="7">
    <location>
        <begin position="428"/>
        <end position="450"/>
    </location>
</feature>
<evidence type="ECO:0000256" key="6">
    <source>
        <dbReference type="ARBA" id="ARBA00023136"/>
    </source>
</evidence>
<evidence type="ECO:0000313" key="9">
    <source>
        <dbReference type="EMBL" id="ADM08886.1"/>
    </source>
</evidence>
<dbReference type="KEGG" id="pbr:PB2503_04057"/>
<dbReference type="Pfam" id="PF13632">
    <property type="entry name" value="Glyco_trans_2_3"/>
    <property type="match status" value="1"/>
</dbReference>
<dbReference type="InterPro" id="IPR050321">
    <property type="entry name" value="Glycosyltr_2/OpgH_subfam"/>
</dbReference>
<sequence>MATTAVSPVEETLRHLHEDASIRTRSAADLERLRRRAGGALADAARDFLWQKDPTASARLGITPSQRNSFVLLAALLFVAAIIGPLQKLIALNLGVTLFYLFQAGLRSAVLSLSLAQPRRLTLPPPPIAPEERLPPFTILCPVYDEAESLPHLVGSLLLLDYPRERLDIKIILEADDRATIAAARTHCRAPMFDLVLVPPSAPRTKPKALNHALWTAKGDYIVIYDAEDRPAPDQLTLAARTFAALPDHIACLQCRLNYYNRDTTILTRLFALEYALLFDMTLPGLAALSAPVPLGGTSNILRTDILMAVGGWDPFNVTEDADLGLRLHRAGYETRLLNSTTLEEATDETGAWLRQRTRWMKGFMQTWLVHSRRAPRTGRFGHFLTVHGVVGGTVLAALINPVAWAIYGAWILGVDGIARLFPTPLNVLALTAFLGGNLLHLYMMMIAPLRRRWHDLVPYAVLSPLYWILQSVAAYRALWQLIRRPSYWEKTKHGRGLSPEETLRWHSTLRQ</sequence>
<keyword evidence="10" id="KW-1185">Reference proteome</keyword>
<dbReference type="EMBL" id="CP002156">
    <property type="protein sequence ID" value="ADM08886.1"/>
    <property type="molecule type" value="Genomic_DNA"/>
</dbReference>
<evidence type="ECO:0000256" key="5">
    <source>
        <dbReference type="ARBA" id="ARBA00022989"/>
    </source>
</evidence>
<feature type="domain" description="Glycosyltransferase 2-like" evidence="8">
    <location>
        <begin position="221"/>
        <end position="411"/>
    </location>
</feature>
<feature type="transmembrane region" description="Helical" evidence="7">
    <location>
        <begin position="69"/>
        <end position="86"/>
    </location>
</feature>
<dbReference type="SUPFAM" id="SSF53448">
    <property type="entry name" value="Nucleotide-diphospho-sugar transferases"/>
    <property type="match status" value="1"/>
</dbReference>
<gene>
    <name evidence="9" type="ordered locus">PB2503_04057</name>
</gene>
<dbReference type="GO" id="GO:0016020">
    <property type="term" value="C:membrane"/>
    <property type="evidence" value="ECO:0007669"/>
    <property type="project" value="UniProtKB-SubCell"/>
</dbReference>
<organism evidence="9 10">
    <name type="scientific">Parvularcula bermudensis (strain ATCC BAA-594 / HTCC2503 / KCTC 12087)</name>
    <dbReference type="NCBI Taxonomy" id="314260"/>
    <lineage>
        <taxon>Bacteria</taxon>
        <taxon>Pseudomonadati</taxon>
        <taxon>Pseudomonadota</taxon>
        <taxon>Alphaproteobacteria</taxon>
        <taxon>Parvularculales</taxon>
        <taxon>Parvularculaceae</taxon>
        <taxon>Parvularcula</taxon>
    </lineage>
</organism>
<evidence type="ECO:0000256" key="1">
    <source>
        <dbReference type="ARBA" id="ARBA00004141"/>
    </source>
</evidence>
<keyword evidence="2" id="KW-0328">Glycosyltransferase</keyword>
<feature type="transmembrane region" description="Helical" evidence="7">
    <location>
        <begin position="457"/>
        <end position="479"/>
    </location>
</feature>
<protein>
    <recommendedName>
        <fullName evidence="8">Glycosyltransferase 2-like domain-containing protein</fullName>
    </recommendedName>
</protein>
<evidence type="ECO:0000256" key="2">
    <source>
        <dbReference type="ARBA" id="ARBA00022676"/>
    </source>
</evidence>
<reference evidence="9 10" key="2">
    <citation type="journal article" date="2011" name="J. Bacteriol.">
        <title>Complete genome sequence of strain HTCC2503T of Parvularcula bermudensis, the type species of the order "Parvularculales" in the class Alphaproteobacteria.</title>
        <authorList>
            <person name="Oh H.M."/>
            <person name="Kang I."/>
            <person name="Vergin K.L."/>
            <person name="Kang D."/>
            <person name="Rhee K.H."/>
            <person name="Giovannoni S.J."/>
            <person name="Cho J.C."/>
        </authorList>
    </citation>
    <scope>NUCLEOTIDE SEQUENCE [LARGE SCALE GENOMIC DNA]</scope>
    <source>
        <strain evidence="10">ATCC BAA-594 / HTCC2503 / KCTC 12087</strain>
    </source>
</reference>
<reference evidence="10" key="1">
    <citation type="submission" date="2010-08" db="EMBL/GenBank/DDBJ databases">
        <title>Genome sequence of Parvularcula bermudensis HTCC2503.</title>
        <authorList>
            <person name="Kang D.-M."/>
            <person name="Oh H.-M."/>
            <person name="Cho J.-C."/>
        </authorList>
    </citation>
    <scope>NUCLEOTIDE SEQUENCE [LARGE SCALE GENOMIC DNA]</scope>
    <source>
        <strain evidence="10">ATCC BAA-594 / HTCC2503 / KCTC 12087</strain>
    </source>
</reference>
<dbReference type="Proteomes" id="UP000001302">
    <property type="component" value="Chromosome"/>
</dbReference>
<dbReference type="InterPro" id="IPR001173">
    <property type="entry name" value="Glyco_trans_2-like"/>
</dbReference>
<dbReference type="CAZy" id="GT2">
    <property type="family name" value="Glycosyltransferase Family 2"/>
</dbReference>
<dbReference type="CDD" id="cd06427">
    <property type="entry name" value="CESA_like_2"/>
    <property type="match status" value="1"/>
</dbReference>
<dbReference type="InterPro" id="IPR029044">
    <property type="entry name" value="Nucleotide-diphossugar_trans"/>
</dbReference>
<dbReference type="Gene3D" id="3.90.550.10">
    <property type="entry name" value="Spore Coat Polysaccharide Biosynthesis Protein SpsA, Chain A"/>
    <property type="match status" value="1"/>
</dbReference>
<dbReference type="HOGENOM" id="CLU_020629_1_0_5"/>
<dbReference type="STRING" id="314260.PB2503_04057"/>
<dbReference type="PANTHER" id="PTHR43867">
    <property type="entry name" value="CELLULOSE SYNTHASE CATALYTIC SUBUNIT A [UDP-FORMING]"/>
    <property type="match status" value="1"/>
</dbReference>
<evidence type="ECO:0000256" key="3">
    <source>
        <dbReference type="ARBA" id="ARBA00022679"/>
    </source>
</evidence>
<dbReference type="GO" id="GO:0016757">
    <property type="term" value="F:glycosyltransferase activity"/>
    <property type="evidence" value="ECO:0007669"/>
    <property type="project" value="UniProtKB-KW"/>
</dbReference>
<evidence type="ECO:0000256" key="7">
    <source>
        <dbReference type="SAM" id="Phobius"/>
    </source>
</evidence>
<dbReference type="AlphaFoldDB" id="E0TE65"/>
<keyword evidence="3" id="KW-0808">Transferase</keyword>
<dbReference type="PANTHER" id="PTHR43867:SF2">
    <property type="entry name" value="CELLULOSE SYNTHASE CATALYTIC SUBUNIT A [UDP-FORMING]"/>
    <property type="match status" value="1"/>
</dbReference>